<reference evidence="1" key="2">
    <citation type="submission" date="2021-04" db="EMBL/GenBank/DDBJ databases">
        <authorList>
            <person name="Podell S."/>
        </authorList>
    </citation>
    <scope>NUCLEOTIDE SEQUENCE</scope>
    <source>
        <strain evidence="1">Hildebrandi</strain>
    </source>
</reference>
<reference evidence="1" key="1">
    <citation type="journal article" date="2021" name="Sci. Rep.">
        <title>Diploid genomic architecture of Nitzschia inconspicua, an elite biomass production diatom.</title>
        <authorList>
            <person name="Oliver A."/>
            <person name="Podell S."/>
            <person name="Pinowska A."/>
            <person name="Traller J.C."/>
            <person name="Smith S.R."/>
            <person name="McClure R."/>
            <person name="Beliaev A."/>
            <person name="Bohutskyi P."/>
            <person name="Hill E.A."/>
            <person name="Rabines A."/>
            <person name="Zheng H."/>
            <person name="Allen L.Z."/>
            <person name="Kuo A."/>
            <person name="Grigoriev I.V."/>
            <person name="Allen A.E."/>
            <person name="Hazlebeck D."/>
            <person name="Allen E.E."/>
        </authorList>
    </citation>
    <scope>NUCLEOTIDE SEQUENCE</scope>
    <source>
        <strain evidence="1">Hildebrandi</strain>
    </source>
</reference>
<accession>A0A9K3KD78</accession>
<dbReference type="EMBL" id="JAGRRH010000026">
    <property type="protein sequence ID" value="KAG7341495.1"/>
    <property type="molecule type" value="Genomic_DNA"/>
</dbReference>
<proteinExistence type="predicted"/>
<comment type="caution">
    <text evidence="1">The sequence shown here is derived from an EMBL/GenBank/DDBJ whole genome shotgun (WGS) entry which is preliminary data.</text>
</comment>
<dbReference type="OrthoDB" id="3259294at2759"/>
<organism evidence="1 2">
    <name type="scientific">Nitzschia inconspicua</name>
    <dbReference type="NCBI Taxonomy" id="303405"/>
    <lineage>
        <taxon>Eukaryota</taxon>
        <taxon>Sar</taxon>
        <taxon>Stramenopiles</taxon>
        <taxon>Ochrophyta</taxon>
        <taxon>Bacillariophyta</taxon>
        <taxon>Bacillariophyceae</taxon>
        <taxon>Bacillariophycidae</taxon>
        <taxon>Bacillariales</taxon>
        <taxon>Bacillariaceae</taxon>
        <taxon>Nitzschia</taxon>
    </lineage>
</organism>
<gene>
    <name evidence="1" type="ORF">IV203_023447</name>
</gene>
<protein>
    <submittedName>
        <fullName evidence="1">Uncharacterized protein</fullName>
    </submittedName>
</protein>
<name>A0A9K3KD78_9STRA</name>
<sequence length="379" mass="42877">MERMEVGDRENEEDTSSIGIRRMIGAAFMATKAHKVAAAFMVTKAHKVAAAFMATKAHKVAAPMASYLIRNGARFQFSHDFSYINIRSFFEEVHEDLEISAHEEGACRPGIRSLNWARPHPNKDHLKIQALNEECLPVINHLDFLDTKQFEVHDIFTCDIETIPPEIPLVMEEHAEQCCVVFVPFHNANTELQLHMNGGWPLDMVERLTSKPAKQGCLGEVNFEEEEVEDEINEAFDQFLLEGSLEGGFDNEFRNSIGQFKCQSILTRCHGSHQCGSNLVICPNVGHADRVLVVEACERMVSEGNEITVSRPNQDNYLNVQALNELAIKVVRRIVEKNGRVVDIGVNGTLENVRDFANIFFCDDGDQWRSFQINYLCIH</sequence>
<keyword evidence="2" id="KW-1185">Reference proteome</keyword>
<evidence type="ECO:0000313" key="1">
    <source>
        <dbReference type="EMBL" id="KAG7341495.1"/>
    </source>
</evidence>
<dbReference type="Proteomes" id="UP000693970">
    <property type="component" value="Unassembled WGS sequence"/>
</dbReference>
<evidence type="ECO:0000313" key="2">
    <source>
        <dbReference type="Proteomes" id="UP000693970"/>
    </source>
</evidence>
<dbReference type="AlphaFoldDB" id="A0A9K3KD78"/>